<comment type="subunit">
    <text evidence="5">Homodimer.</text>
</comment>
<evidence type="ECO:0000256" key="4">
    <source>
        <dbReference type="ARBA" id="ARBA00022898"/>
    </source>
</evidence>
<comment type="subcellular location">
    <subcellularLocation>
        <location evidence="5">Cytoplasm</location>
    </subcellularLocation>
</comment>
<name>A0A1U7JD81_9HYPH</name>
<protein>
    <recommendedName>
        <fullName evidence="5">Acetylornithine aminotransferase</fullName>
        <shortName evidence="5">ACOAT</shortName>
        <ecNumber evidence="5">2.6.1.11</ecNumber>
    </recommendedName>
</protein>
<dbReference type="Gene3D" id="3.90.1150.10">
    <property type="entry name" value="Aspartate Aminotransferase, domain 1"/>
    <property type="match status" value="1"/>
</dbReference>
<dbReference type="InterPro" id="IPR050103">
    <property type="entry name" value="Class-III_PLP-dep_AT"/>
</dbReference>
<dbReference type="InterPro" id="IPR005814">
    <property type="entry name" value="Aminotrans_3"/>
</dbReference>
<gene>
    <name evidence="5" type="primary">argD</name>
    <name evidence="6" type="ORF">A3843_18275</name>
</gene>
<proteinExistence type="inferred from homology"/>
<dbReference type="GO" id="GO:0005737">
    <property type="term" value="C:cytoplasm"/>
    <property type="evidence" value="ECO:0007669"/>
    <property type="project" value="UniProtKB-SubCell"/>
</dbReference>
<keyword evidence="5" id="KW-0963">Cytoplasm</keyword>
<feature type="binding site" evidence="5">
    <location>
        <position position="133"/>
    </location>
    <ligand>
        <name>N(2)-acetyl-L-ornithine</name>
        <dbReference type="ChEBI" id="CHEBI:57805"/>
    </ligand>
</feature>
<dbReference type="GO" id="GO:0006526">
    <property type="term" value="P:L-arginine biosynthetic process"/>
    <property type="evidence" value="ECO:0007669"/>
    <property type="project" value="UniProtKB-UniRule"/>
</dbReference>
<dbReference type="UniPathway" id="UPA00068">
    <property type="reaction ID" value="UER00109"/>
</dbReference>
<feature type="binding site" evidence="5">
    <location>
        <position position="272"/>
    </location>
    <ligand>
        <name>N(2)-acetyl-L-ornithine</name>
        <dbReference type="ChEBI" id="CHEBI:57805"/>
    </ligand>
</feature>
<dbReference type="NCBIfam" id="TIGR00707">
    <property type="entry name" value="argD"/>
    <property type="match status" value="1"/>
</dbReference>
<evidence type="ECO:0000256" key="2">
    <source>
        <dbReference type="ARBA" id="ARBA00022576"/>
    </source>
</evidence>
<evidence type="ECO:0000256" key="1">
    <source>
        <dbReference type="ARBA" id="ARBA00022571"/>
    </source>
</evidence>
<evidence type="ECO:0000313" key="7">
    <source>
        <dbReference type="Proteomes" id="UP000185783"/>
    </source>
</evidence>
<dbReference type="InterPro" id="IPR015424">
    <property type="entry name" value="PyrdxlP-dep_Trfase"/>
</dbReference>
<feature type="binding site" evidence="5">
    <location>
        <begin position="215"/>
        <end position="218"/>
    </location>
    <ligand>
        <name>pyridoxal 5'-phosphate</name>
        <dbReference type="ChEBI" id="CHEBI:597326"/>
    </ligand>
</feature>
<dbReference type="GO" id="GO:0030170">
    <property type="term" value="F:pyridoxal phosphate binding"/>
    <property type="evidence" value="ECO:0007669"/>
    <property type="project" value="InterPro"/>
</dbReference>
<comment type="miscellaneous">
    <text evidence="5">May also have succinyldiaminopimelate aminotransferase activity, thus carrying out the corresponding step in lysine biosynthesis.</text>
</comment>
<comment type="similarity">
    <text evidence="5">Belongs to the class-III pyridoxal-phosphate-dependent aminotransferase family. ArgD subfamily.</text>
</comment>
<feature type="modified residue" description="N6-(pyridoxal phosphate)lysine" evidence="5">
    <location>
        <position position="244"/>
    </location>
</feature>
<keyword evidence="5" id="KW-0028">Amino-acid biosynthesis</keyword>
<keyword evidence="7" id="KW-1185">Reference proteome</keyword>
<keyword evidence="1 5" id="KW-0055">Arginine biosynthesis</keyword>
<dbReference type="Pfam" id="PF00202">
    <property type="entry name" value="Aminotran_3"/>
    <property type="match status" value="1"/>
</dbReference>
<dbReference type="FunFam" id="3.40.640.10:FF:000004">
    <property type="entry name" value="Acetylornithine aminotransferase"/>
    <property type="match status" value="1"/>
</dbReference>
<keyword evidence="4 5" id="KW-0663">Pyridoxal phosphate</keyword>
<reference evidence="6 7" key="1">
    <citation type="submission" date="2016-03" db="EMBL/GenBank/DDBJ databases">
        <title>Genome sequence of Nesiotobacter sp. nov., a moderately halophilic alphaproteobacterium isolated from the Yellow Sea, China.</title>
        <authorList>
            <person name="Zhang G."/>
            <person name="Zhang R."/>
        </authorList>
    </citation>
    <scope>NUCLEOTIDE SEQUENCE [LARGE SCALE GENOMIC DNA]</scope>
    <source>
        <strain evidence="6 7">WB1-6</strain>
    </source>
</reference>
<comment type="cofactor">
    <cofactor evidence="5">
        <name>pyridoxal 5'-phosphate</name>
        <dbReference type="ChEBI" id="CHEBI:597326"/>
    </cofactor>
    <text evidence="5">Binds 1 pyridoxal phosphate per subunit.</text>
</comment>
<evidence type="ECO:0000256" key="5">
    <source>
        <dbReference type="HAMAP-Rule" id="MF_01107"/>
    </source>
</evidence>
<dbReference type="AlphaFoldDB" id="A0A1U7JD81"/>
<dbReference type="EC" id="2.6.1.11" evidence="5"/>
<dbReference type="Proteomes" id="UP000185783">
    <property type="component" value="Unassembled WGS sequence"/>
</dbReference>
<dbReference type="PANTHER" id="PTHR11986:SF113">
    <property type="entry name" value="SUCCINYLORNITHINE TRANSAMINASE"/>
    <property type="match status" value="1"/>
</dbReference>
<dbReference type="CDD" id="cd00610">
    <property type="entry name" value="OAT_like"/>
    <property type="match status" value="1"/>
</dbReference>
<dbReference type="EMBL" id="LVVZ01000041">
    <property type="protein sequence ID" value="OKL42601.1"/>
    <property type="molecule type" value="Genomic_DNA"/>
</dbReference>
<comment type="pathway">
    <text evidence="5">Amino-acid biosynthesis; L-arginine biosynthesis; N(2)-acetyl-L-ornithine from L-glutamate: step 4/4.</text>
</comment>
<dbReference type="HAMAP" id="MF_01107">
    <property type="entry name" value="ArgD_aminotrans_3"/>
    <property type="match status" value="1"/>
</dbReference>
<evidence type="ECO:0000313" key="6">
    <source>
        <dbReference type="EMBL" id="OKL42601.1"/>
    </source>
</evidence>
<dbReference type="InterPro" id="IPR015422">
    <property type="entry name" value="PyrdxlP-dep_Trfase_small"/>
</dbReference>
<dbReference type="PIRSF" id="PIRSF000521">
    <property type="entry name" value="Transaminase_4ab_Lys_Orn"/>
    <property type="match status" value="1"/>
</dbReference>
<dbReference type="InterPro" id="IPR049704">
    <property type="entry name" value="Aminotrans_3_PPA_site"/>
</dbReference>
<dbReference type="Gene3D" id="3.40.640.10">
    <property type="entry name" value="Type I PLP-dependent aspartate aminotransferase-like (Major domain)"/>
    <property type="match status" value="1"/>
</dbReference>
<comment type="caution">
    <text evidence="6">The sequence shown here is derived from an EMBL/GenBank/DDBJ whole genome shotgun (WGS) entry which is preliminary data.</text>
</comment>
<dbReference type="NCBIfam" id="NF002325">
    <property type="entry name" value="PRK01278.1"/>
    <property type="match status" value="1"/>
</dbReference>
<keyword evidence="3 5" id="KW-0808">Transferase</keyword>
<feature type="binding site" evidence="5">
    <location>
        <position position="130"/>
    </location>
    <ligand>
        <name>pyridoxal 5'-phosphate</name>
        <dbReference type="ChEBI" id="CHEBI:597326"/>
    </ligand>
</feature>
<dbReference type="STRING" id="197461.A3843_18275"/>
<dbReference type="RefSeq" id="WP_028482637.1">
    <property type="nucleotide sequence ID" value="NZ_LVVZ01000041.1"/>
</dbReference>
<accession>A0A1U7JD81</accession>
<evidence type="ECO:0000256" key="3">
    <source>
        <dbReference type="ARBA" id="ARBA00022679"/>
    </source>
</evidence>
<dbReference type="GO" id="GO:0042802">
    <property type="term" value="F:identical protein binding"/>
    <property type="evidence" value="ECO:0007669"/>
    <property type="project" value="TreeGrafter"/>
</dbReference>
<feature type="binding site" evidence="5">
    <location>
        <position position="273"/>
    </location>
    <ligand>
        <name>pyridoxal 5'-phosphate</name>
        <dbReference type="ChEBI" id="CHEBI:597326"/>
    </ligand>
</feature>
<feature type="binding site" evidence="5">
    <location>
        <begin position="97"/>
        <end position="98"/>
    </location>
    <ligand>
        <name>pyridoxal 5'-phosphate</name>
        <dbReference type="ChEBI" id="CHEBI:597326"/>
    </ligand>
</feature>
<organism evidence="6 7">
    <name type="scientific">Pseudovibrio exalbescens</name>
    <dbReference type="NCBI Taxonomy" id="197461"/>
    <lineage>
        <taxon>Bacteria</taxon>
        <taxon>Pseudomonadati</taxon>
        <taxon>Pseudomonadota</taxon>
        <taxon>Alphaproteobacteria</taxon>
        <taxon>Hyphomicrobiales</taxon>
        <taxon>Stappiaceae</taxon>
        <taxon>Pseudovibrio</taxon>
    </lineage>
</organism>
<dbReference type="InterPro" id="IPR015421">
    <property type="entry name" value="PyrdxlP-dep_Trfase_major"/>
</dbReference>
<dbReference type="GO" id="GO:0003992">
    <property type="term" value="F:N2-acetyl-L-ornithine:2-oxoglutarate 5-aminotransferase activity"/>
    <property type="evidence" value="ECO:0007669"/>
    <property type="project" value="UniProtKB-UniRule"/>
</dbReference>
<comment type="catalytic activity">
    <reaction evidence="5">
        <text>N(2)-acetyl-L-ornithine + 2-oxoglutarate = N-acetyl-L-glutamate 5-semialdehyde + L-glutamate</text>
        <dbReference type="Rhea" id="RHEA:18049"/>
        <dbReference type="ChEBI" id="CHEBI:16810"/>
        <dbReference type="ChEBI" id="CHEBI:29123"/>
        <dbReference type="ChEBI" id="CHEBI:29985"/>
        <dbReference type="ChEBI" id="CHEBI:57805"/>
        <dbReference type="EC" id="2.6.1.11"/>
    </reaction>
</comment>
<dbReference type="PROSITE" id="PS00600">
    <property type="entry name" value="AA_TRANSFER_CLASS_3"/>
    <property type="match status" value="1"/>
</dbReference>
<keyword evidence="2 5" id="KW-0032">Aminotransferase</keyword>
<sequence>MSTSSLFQTYARADIQFERGEGVWLIATNGRRYMDCASGIAVSGLGHSHPKLVEALQEQAGKLWHVSNLYKVPAQEELGQLLVNNTFADRVFFCNSGTEAIEGALKTMRRYHYANGHPEKTRVITFEGAFHGRTMTALAAGGQQKYLEGFGPAPQGFDQVPLGDLEAVKAAITDETAGMLIEPVQGEGGIRPVDPAFLRALRELCDEHGLLLMLDEIQCGVGRTGKLFAYEWAGITPDLMAIAKGIGGGFPVGAFLATEEVAQVMQPGTHGTTYGGNLLAMAVGRAVMETLMEPGFLESVQRKSLLLKQSLAEVVDTHPEVFEEVRGSGLMLGLKCKLEAPKVLKAMRDAELLPVPAGDNVLRIMPPMIISEDEIKILTQKIAEAAKALETEAA</sequence>
<dbReference type="PANTHER" id="PTHR11986">
    <property type="entry name" value="AMINOTRANSFERASE CLASS III"/>
    <property type="match status" value="1"/>
</dbReference>
<dbReference type="SUPFAM" id="SSF53383">
    <property type="entry name" value="PLP-dependent transferases"/>
    <property type="match status" value="1"/>
</dbReference>
<dbReference type="InterPro" id="IPR004636">
    <property type="entry name" value="AcOrn/SuccOrn_fam"/>
</dbReference>